<keyword evidence="1" id="KW-0479">Metal-binding</keyword>
<dbReference type="SUPFAM" id="SSF54862">
    <property type="entry name" value="4Fe-4S ferredoxins"/>
    <property type="match status" value="1"/>
</dbReference>
<dbReference type="EMBL" id="JAPFPW010000061">
    <property type="protein sequence ID" value="MCW7755471.1"/>
    <property type="molecule type" value="Genomic_DNA"/>
</dbReference>
<evidence type="ECO:0000256" key="2">
    <source>
        <dbReference type="ARBA" id="ARBA00023004"/>
    </source>
</evidence>
<evidence type="ECO:0000256" key="1">
    <source>
        <dbReference type="ARBA" id="ARBA00022723"/>
    </source>
</evidence>
<dbReference type="RefSeq" id="WP_265426418.1">
    <property type="nucleotide sequence ID" value="NZ_JAPFPW010000061.1"/>
</dbReference>
<feature type="non-terminal residue" evidence="5">
    <location>
        <position position="424"/>
    </location>
</feature>
<evidence type="ECO:0000256" key="3">
    <source>
        <dbReference type="ARBA" id="ARBA00023014"/>
    </source>
</evidence>
<keyword evidence="3" id="KW-0411">Iron-sulfur</keyword>
<dbReference type="Gene3D" id="3.40.50.970">
    <property type="match status" value="1"/>
</dbReference>
<dbReference type="Pfam" id="PF02775">
    <property type="entry name" value="TPP_enzyme_C"/>
    <property type="match status" value="1"/>
</dbReference>
<accession>A0ABT3NDC7</accession>
<keyword evidence="6" id="KW-1185">Reference proteome</keyword>
<dbReference type="PROSITE" id="PS51379">
    <property type="entry name" value="4FE4S_FER_2"/>
    <property type="match status" value="1"/>
</dbReference>
<gene>
    <name evidence="5" type="ORF">OOT00_15965</name>
</gene>
<evidence type="ECO:0000313" key="5">
    <source>
        <dbReference type="EMBL" id="MCW7755471.1"/>
    </source>
</evidence>
<proteinExistence type="predicted"/>
<dbReference type="Gene3D" id="3.30.70.20">
    <property type="match status" value="1"/>
</dbReference>
<dbReference type="PANTHER" id="PTHR32154:SF0">
    <property type="entry name" value="PYRUVATE-FLAVODOXIN OXIDOREDUCTASE-RELATED"/>
    <property type="match status" value="1"/>
</dbReference>
<dbReference type="PROSITE" id="PS00198">
    <property type="entry name" value="4FE4S_FER_1"/>
    <property type="match status" value="1"/>
</dbReference>
<feature type="non-terminal residue" evidence="5">
    <location>
        <position position="1"/>
    </location>
</feature>
<dbReference type="InterPro" id="IPR017900">
    <property type="entry name" value="4Fe4S_Fe_S_CS"/>
</dbReference>
<dbReference type="InterPro" id="IPR050722">
    <property type="entry name" value="Pyruvate:ferred/Flavod_OxRd"/>
</dbReference>
<sequence length="424" mass="46122">ELEGAPAGFRTMEAKGKELEGMKFRMQVNTLDCYGCGNCADICPAKTPALVMKPLETQTEMEVPNHEFSLTVPFKAGIMNRESVKGSQFVQPLMEFSGACAGCGETPYVKLLTQLFGERMFISNATGCSSIWGGSAPSAPYCTNEDGHGPTWGNSLFEDAAEFGYGKMIAVKHRREGVALLVKEALELDLDAEIKTAMQDWLDTMWDGKQSAVTGRRMEAALATAPAHDLIDQILDQADLFVKKSHWIFGGDGWAYDIGFGGLDHVLASGEDINILVMDTEVYSNTGGQSSKATPTGAIAKFAASGKKTAKKDLGRMMMSYGYVYVASVAMGANKQQVLKAFVEAENYPGPSIIICYAPCINQGIKKGMGKTQEEQKLAVQSGYWPLYRYNPMLEEEGKNPFVLESKAPDGTLQEFLSGENRFA</sequence>
<dbReference type="CDD" id="cd03377">
    <property type="entry name" value="TPP_PFOR_PNO"/>
    <property type="match status" value="1"/>
</dbReference>
<reference evidence="5 6" key="1">
    <citation type="submission" date="2022-11" db="EMBL/GenBank/DDBJ databases">
        <title>Desulfobotulus tamanensis H1 sp. nov. - anaerobic, alkaliphilic, sulphate reducing bacterium isolated from terrestrial mud volcano.</title>
        <authorList>
            <person name="Frolova A."/>
            <person name="Merkel A.Y."/>
            <person name="Slobodkin A.I."/>
        </authorList>
    </citation>
    <scope>NUCLEOTIDE SEQUENCE [LARGE SCALE GENOMIC DNA]</scope>
    <source>
        <strain evidence="5 6">H1</strain>
    </source>
</reference>
<dbReference type="InterPro" id="IPR029061">
    <property type="entry name" value="THDP-binding"/>
</dbReference>
<evidence type="ECO:0000313" key="6">
    <source>
        <dbReference type="Proteomes" id="UP001209681"/>
    </source>
</evidence>
<dbReference type="SUPFAM" id="SSF52518">
    <property type="entry name" value="Thiamin diphosphate-binding fold (THDP-binding)"/>
    <property type="match status" value="1"/>
</dbReference>
<dbReference type="InterPro" id="IPR017896">
    <property type="entry name" value="4Fe4S_Fe-S-bd"/>
</dbReference>
<evidence type="ECO:0000259" key="4">
    <source>
        <dbReference type="PROSITE" id="PS51379"/>
    </source>
</evidence>
<feature type="domain" description="4Fe-4S ferredoxin-type" evidence="4">
    <location>
        <begin position="24"/>
        <end position="53"/>
    </location>
</feature>
<name>A0ABT3NDC7_9BACT</name>
<comment type="caution">
    <text evidence="5">The sequence shown here is derived from an EMBL/GenBank/DDBJ whole genome shotgun (WGS) entry which is preliminary data.</text>
</comment>
<keyword evidence="2" id="KW-0408">Iron</keyword>
<dbReference type="Proteomes" id="UP001209681">
    <property type="component" value="Unassembled WGS sequence"/>
</dbReference>
<dbReference type="PANTHER" id="PTHR32154">
    <property type="entry name" value="PYRUVATE-FLAVODOXIN OXIDOREDUCTASE-RELATED"/>
    <property type="match status" value="1"/>
</dbReference>
<dbReference type="InterPro" id="IPR011766">
    <property type="entry name" value="TPP_enzyme_TPP-bd"/>
</dbReference>
<protein>
    <submittedName>
        <fullName evidence="5">Thiamine pyrophosphate-dependent enzyme</fullName>
    </submittedName>
</protein>
<organism evidence="5 6">
    <name type="scientific">Desulfobotulus pelophilus</name>
    <dbReference type="NCBI Taxonomy" id="2823377"/>
    <lineage>
        <taxon>Bacteria</taxon>
        <taxon>Pseudomonadati</taxon>
        <taxon>Thermodesulfobacteriota</taxon>
        <taxon>Desulfobacteria</taxon>
        <taxon>Desulfobacterales</taxon>
        <taxon>Desulfobacteraceae</taxon>
        <taxon>Desulfobotulus</taxon>
    </lineage>
</organism>